<dbReference type="Pfam" id="PF08662">
    <property type="entry name" value="eIF2A"/>
    <property type="match status" value="1"/>
</dbReference>
<dbReference type="PANTHER" id="PTHR22839">
    <property type="entry name" value="THO COMPLEX SUBUNIT 3 THO3"/>
    <property type="match status" value="1"/>
</dbReference>
<dbReference type="Pfam" id="PF00400">
    <property type="entry name" value="WD40"/>
    <property type="match status" value="1"/>
</dbReference>
<dbReference type="Gene3D" id="2.130.10.10">
    <property type="entry name" value="YVTN repeat-like/Quinoprotein amine dehydrogenase"/>
    <property type="match status" value="2"/>
</dbReference>
<dbReference type="AlphaFoldDB" id="A0A1D2VD69"/>
<evidence type="ECO:0000256" key="2">
    <source>
        <dbReference type="ARBA" id="ARBA00022737"/>
    </source>
</evidence>
<dbReference type="InterPro" id="IPR036322">
    <property type="entry name" value="WD40_repeat_dom_sf"/>
</dbReference>
<dbReference type="InParanoid" id="A0A1D2VD69"/>
<organism evidence="6 7">
    <name type="scientific">Ascoidea rubescens DSM 1968</name>
    <dbReference type="NCBI Taxonomy" id="1344418"/>
    <lineage>
        <taxon>Eukaryota</taxon>
        <taxon>Fungi</taxon>
        <taxon>Dikarya</taxon>
        <taxon>Ascomycota</taxon>
        <taxon>Saccharomycotina</taxon>
        <taxon>Saccharomycetes</taxon>
        <taxon>Ascoideaceae</taxon>
        <taxon>Ascoidea</taxon>
    </lineage>
</organism>
<dbReference type="GeneID" id="30963121"/>
<evidence type="ECO:0000259" key="5">
    <source>
        <dbReference type="Pfam" id="PF08662"/>
    </source>
</evidence>
<dbReference type="OrthoDB" id="3979620at2759"/>
<accession>A0A1D2VD69</accession>
<feature type="non-terminal residue" evidence="6">
    <location>
        <position position="1"/>
    </location>
</feature>
<dbReference type="PROSITE" id="PS50294">
    <property type="entry name" value="WD_REPEATS_REGION"/>
    <property type="match status" value="1"/>
</dbReference>
<dbReference type="STRING" id="1344418.A0A1D2VD69"/>
<gene>
    <name evidence="6" type="ORF">ASCRUDRAFT_17411</name>
</gene>
<keyword evidence="7" id="KW-1185">Reference proteome</keyword>
<dbReference type="InterPro" id="IPR013979">
    <property type="entry name" value="TIF_beta_prop-like"/>
</dbReference>
<sequence>YFKSLYQVPFHDKAEIGTKDIGDVEWNPSGTRIGYSRMNNTLIIKEFRNQHSSQVLNTYIIDKPHANPIEEMSWHPFSDSTLITVGRDEYVKIWNTKTLKLIYQIKIKGNCYLVKYSNDGRFIMTTSSYYNEKIKSNEYYLSLVNVKRGYEVVRVHKLEQKIYDSIWTNSSNAIIFGCLDGSVPMYKVDEETGDIVKIFSFEGHMSTVNCLAFDTKGRYLVTGGHEGVIAIWSMKSLSCIKTLAMVDEPVMSLDLSREGSYCVATFQGNECGRVFHIDESEETFKIEKNRSTNNAFAKVRFHPKQSTFVYTTYDGVLTNLMKR</sequence>
<evidence type="ECO:0000256" key="3">
    <source>
        <dbReference type="ARBA" id="ARBA00046343"/>
    </source>
</evidence>
<dbReference type="PROSITE" id="PS00678">
    <property type="entry name" value="WD_REPEATS_1"/>
    <property type="match status" value="1"/>
</dbReference>
<dbReference type="InterPro" id="IPR015943">
    <property type="entry name" value="WD40/YVTN_repeat-like_dom_sf"/>
</dbReference>
<evidence type="ECO:0000313" key="6">
    <source>
        <dbReference type="EMBL" id="ODV59460.1"/>
    </source>
</evidence>
<dbReference type="FunCoup" id="A0A1D2VD69">
    <property type="interactions" value="693"/>
</dbReference>
<dbReference type="GO" id="GO:0000445">
    <property type="term" value="C:THO complex part of transcription export complex"/>
    <property type="evidence" value="ECO:0007669"/>
    <property type="project" value="TreeGrafter"/>
</dbReference>
<dbReference type="InterPro" id="IPR040132">
    <property type="entry name" value="Tex1/THOC3"/>
</dbReference>
<dbReference type="GO" id="GO:0006406">
    <property type="term" value="P:mRNA export from nucleus"/>
    <property type="evidence" value="ECO:0007669"/>
    <property type="project" value="InterPro"/>
</dbReference>
<dbReference type="EMBL" id="KV454486">
    <property type="protein sequence ID" value="ODV59460.1"/>
    <property type="molecule type" value="Genomic_DNA"/>
</dbReference>
<dbReference type="SUPFAM" id="SSF50978">
    <property type="entry name" value="WD40 repeat-like"/>
    <property type="match status" value="1"/>
</dbReference>
<dbReference type="Proteomes" id="UP000095038">
    <property type="component" value="Unassembled WGS sequence"/>
</dbReference>
<reference evidence="7" key="1">
    <citation type="submission" date="2016-05" db="EMBL/GenBank/DDBJ databases">
        <title>Comparative genomics of biotechnologically important yeasts.</title>
        <authorList>
            <consortium name="DOE Joint Genome Institute"/>
            <person name="Riley R."/>
            <person name="Haridas S."/>
            <person name="Wolfe K.H."/>
            <person name="Lopes M.R."/>
            <person name="Hittinger C.T."/>
            <person name="Goker M."/>
            <person name="Salamov A."/>
            <person name="Wisecaver J."/>
            <person name="Long T.M."/>
            <person name="Aerts A.L."/>
            <person name="Barry K."/>
            <person name="Choi C."/>
            <person name="Clum A."/>
            <person name="Coughlan A.Y."/>
            <person name="Deshpande S."/>
            <person name="Douglass A.P."/>
            <person name="Hanson S.J."/>
            <person name="Klenk H.-P."/>
            <person name="Labutti K."/>
            <person name="Lapidus A."/>
            <person name="Lindquist E."/>
            <person name="Lipzen A."/>
            <person name="Meier-Kolthoff J.P."/>
            <person name="Ohm R.A."/>
            <person name="Otillar R.P."/>
            <person name="Pangilinan J."/>
            <person name="Peng Y."/>
            <person name="Rokas A."/>
            <person name="Rosa C.A."/>
            <person name="Scheuner C."/>
            <person name="Sibirny A.A."/>
            <person name="Slot J.C."/>
            <person name="Stielow J.B."/>
            <person name="Sun H."/>
            <person name="Kurtzman C.P."/>
            <person name="Blackwell M."/>
            <person name="Grigoriev I.V."/>
            <person name="Jeffries T.W."/>
        </authorList>
    </citation>
    <scope>NUCLEOTIDE SEQUENCE [LARGE SCALE GENOMIC DNA]</scope>
    <source>
        <strain evidence="7">DSM 1968</strain>
    </source>
</reference>
<dbReference type="InterPro" id="IPR019775">
    <property type="entry name" value="WD40_repeat_CS"/>
</dbReference>
<keyword evidence="2" id="KW-0677">Repeat</keyword>
<dbReference type="PANTHER" id="PTHR22839:SF0">
    <property type="entry name" value="THO COMPLEX SUBUNIT 3"/>
    <property type="match status" value="1"/>
</dbReference>
<feature type="repeat" description="WD" evidence="4">
    <location>
        <begin position="201"/>
        <end position="242"/>
    </location>
</feature>
<keyword evidence="1 4" id="KW-0853">WD repeat</keyword>
<name>A0A1D2VD69_9ASCO</name>
<proteinExistence type="inferred from homology"/>
<dbReference type="RefSeq" id="XP_020045767.1">
    <property type="nucleotide sequence ID" value="XM_020189485.1"/>
</dbReference>
<dbReference type="PROSITE" id="PS50082">
    <property type="entry name" value="WD_REPEATS_2"/>
    <property type="match status" value="2"/>
</dbReference>
<evidence type="ECO:0000256" key="4">
    <source>
        <dbReference type="PROSITE-ProRule" id="PRU00221"/>
    </source>
</evidence>
<feature type="repeat" description="WD" evidence="4">
    <location>
        <begin position="62"/>
        <end position="104"/>
    </location>
</feature>
<evidence type="ECO:0000256" key="1">
    <source>
        <dbReference type="ARBA" id="ARBA00022574"/>
    </source>
</evidence>
<evidence type="ECO:0000313" key="7">
    <source>
        <dbReference type="Proteomes" id="UP000095038"/>
    </source>
</evidence>
<feature type="non-terminal residue" evidence="6">
    <location>
        <position position="323"/>
    </location>
</feature>
<feature type="domain" description="Translation initiation factor beta propellor-like" evidence="5">
    <location>
        <begin position="15"/>
        <end position="135"/>
    </location>
</feature>
<protein>
    <submittedName>
        <fullName evidence="6">WD40 repeat-like protein</fullName>
    </submittedName>
</protein>
<dbReference type="InterPro" id="IPR001680">
    <property type="entry name" value="WD40_rpt"/>
</dbReference>
<comment type="similarity">
    <text evidence="3">Belongs to the THOC3 family.</text>
</comment>
<dbReference type="SMART" id="SM00320">
    <property type="entry name" value="WD40"/>
    <property type="match status" value="3"/>
</dbReference>